<organism evidence="4 5">
    <name type="scientific">Amorphotheca resinae ATCC 22711</name>
    <dbReference type="NCBI Taxonomy" id="857342"/>
    <lineage>
        <taxon>Eukaryota</taxon>
        <taxon>Fungi</taxon>
        <taxon>Dikarya</taxon>
        <taxon>Ascomycota</taxon>
        <taxon>Pezizomycotina</taxon>
        <taxon>Leotiomycetes</taxon>
        <taxon>Helotiales</taxon>
        <taxon>Amorphothecaceae</taxon>
        <taxon>Amorphotheca</taxon>
    </lineage>
</organism>
<sequence>MDGYAPAYVAHNVPLLVVSGLGSAQQDRADLSIEGVRIASEVLPVESEDAQVLLRHFKDSDADGLPWNGREYSGRKKFKVKIVGREYVLPLRSARLPESSRVLDSHTSYPVNRPVLHSPLSPLTPGASVFPDGLVDPRWVEKHQDLVPSAYVSFYEFTSDPKLAILHDNQLKSDINNTKRILSQSGYRTRLIVALLSEGSIIKSPEVEDRLINIRKATGLDSKTSLFFLPPQSSPVELKAFVETIISTIYPLCIEYYRDLSKHSRRKRNRGIIPLPTSPPTSGTSQTLSSQGWNVRYDFKLGVFAEFRQEMDAAVRSYESGYDALLGPDVFEAIASWSPRWDEARLLADVFAIRILRCLLWNRNSTAAVRRWHSHRERIRDFVDRRGKGSSTYGWEAWEARWATVMAEIIEKASISEFTSESTSFYLHPEKSITIGERLEPLECLHHPGYWFYLASKHLMHRRARALAIPEEDRSPPGWSPASQIASKAYTYDTYLCPEPHEENPLPGRKGVDHSLLIIESLTKAIAEFEKRKQTRLVHELSLQSANESMRREDWDTALQILRPLWQKMSFRREGWWDAVEEIGWALRNAAVHVGDGGTIVAVDWELLNRSFVYRPKWHYDITKSLEGVKQVTTKPVVVLHDQDVHSFLSATFVFEQAEGKVGELCHYQLAVTSSALPASAPVTMAEVRIEFDGSMKPLILRHKSTTEDNTQDRGEVLLSTVSLSDTLSGKRSSQSGSGQDRRPTLTGEDDLTFRPGQTRVFGFSSLLREAGDATAVSATFSLASEHFDLDYVQRFENTTAPDVWWGERSVKRRLVRPNASTITVLPKPPKVEMRFIELQDQYYTNENITLQLEVINGEDVDSITSLDVRLLGDRSPPLTLKLAAASETETETDRSNSLPGLSIGKIASAASSLVEILIPAIDLPATYDLMMKASYHLVSDMETPIYRSVVTQLTLINPFEANYDFSPRIHPDPWPSFFNHDETENTGTASQDIAVHGLAQQWCLTSRYFSFAAEDLIVEDIDIEILSTNGAIKCTTNKASPIPSGGIRVSPKSLEEAEFDVFTQKISLDDRSTATLDVSLAIKWRRDKEDSTLNTTILAVPRLLVSSNEPRVLASVSYSGTIHSTVHFDVTIENSSSHFLTFGLNMEPSEKFAFSGMKQATLQLVPLSRRTVRFRLIPFVRGDWIGPIRCVIRDRYFQKVLKIAPTEGMKIDKDGILLWVPPDEEF</sequence>
<accession>A0A2T3AY12</accession>
<dbReference type="InterPro" id="IPR012880">
    <property type="entry name" value="Gryzun"/>
</dbReference>
<evidence type="ECO:0000259" key="3">
    <source>
        <dbReference type="Pfam" id="PF11817"/>
    </source>
</evidence>
<evidence type="ECO:0000313" key="5">
    <source>
        <dbReference type="Proteomes" id="UP000241818"/>
    </source>
</evidence>
<feature type="compositionally biased region" description="Low complexity" evidence="1">
    <location>
        <begin position="726"/>
        <end position="739"/>
    </location>
</feature>
<dbReference type="AlphaFoldDB" id="A0A2T3AY12"/>
<feature type="domain" description="Gryzun putative trafficking through Golgi" evidence="2">
    <location>
        <begin position="638"/>
        <end position="1222"/>
    </location>
</feature>
<dbReference type="GeneID" id="36574891"/>
<feature type="region of interest" description="Disordered" evidence="1">
    <location>
        <begin position="269"/>
        <end position="289"/>
    </location>
</feature>
<dbReference type="Pfam" id="PF07919">
    <property type="entry name" value="Gryzun"/>
    <property type="match status" value="1"/>
</dbReference>
<dbReference type="EMBL" id="KZ679013">
    <property type="protein sequence ID" value="PSS14954.1"/>
    <property type="molecule type" value="Genomic_DNA"/>
</dbReference>
<evidence type="ECO:0000313" key="4">
    <source>
        <dbReference type="EMBL" id="PSS14954.1"/>
    </source>
</evidence>
<feature type="compositionally biased region" description="Low complexity" evidence="1">
    <location>
        <begin position="280"/>
        <end position="289"/>
    </location>
</feature>
<dbReference type="Proteomes" id="UP000241818">
    <property type="component" value="Unassembled WGS sequence"/>
</dbReference>
<name>A0A2T3AY12_AMORE</name>
<dbReference type="Pfam" id="PF11817">
    <property type="entry name" value="Foie-gras_1"/>
    <property type="match status" value="1"/>
</dbReference>
<dbReference type="RefSeq" id="XP_024719553.1">
    <property type="nucleotide sequence ID" value="XM_024866810.1"/>
</dbReference>
<dbReference type="PANTHER" id="PTHR14374">
    <property type="entry name" value="FOIE GRAS"/>
    <property type="match status" value="1"/>
</dbReference>
<feature type="region of interest" description="Disordered" evidence="1">
    <location>
        <begin position="726"/>
        <end position="754"/>
    </location>
</feature>
<dbReference type="PANTHER" id="PTHR14374:SF0">
    <property type="entry name" value="TRAFFICKING PROTEIN PARTICLE COMPLEX SUBUNIT 11"/>
    <property type="match status" value="1"/>
</dbReference>
<reference evidence="4 5" key="1">
    <citation type="journal article" date="2018" name="New Phytol.">
        <title>Comparative genomics and transcriptomics depict ericoid mycorrhizal fungi as versatile saprotrophs and plant mutualists.</title>
        <authorList>
            <person name="Martino E."/>
            <person name="Morin E."/>
            <person name="Grelet G.A."/>
            <person name="Kuo A."/>
            <person name="Kohler A."/>
            <person name="Daghino S."/>
            <person name="Barry K.W."/>
            <person name="Cichocki N."/>
            <person name="Clum A."/>
            <person name="Dockter R.B."/>
            <person name="Hainaut M."/>
            <person name="Kuo R.C."/>
            <person name="LaButti K."/>
            <person name="Lindahl B.D."/>
            <person name="Lindquist E.A."/>
            <person name="Lipzen A."/>
            <person name="Khouja H.R."/>
            <person name="Magnuson J."/>
            <person name="Murat C."/>
            <person name="Ohm R.A."/>
            <person name="Singer S.W."/>
            <person name="Spatafora J.W."/>
            <person name="Wang M."/>
            <person name="Veneault-Fourrey C."/>
            <person name="Henrissat B."/>
            <person name="Grigoriev I.V."/>
            <person name="Martin F.M."/>
            <person name="Perotto S."/>
        </authorList>
    </citation>
    <scope>NUCLEOTIDE SEQUENCE [LARGE SCALE GENOMIC DNA]</scope>
    <source>
        <strain evidence="4 5">ATCC 22711</strain>
    </source>
</reference>
<evidence type="ECO:0000256" key="1">
    <source>
        <dbReference type="SAM" id="MobiDB-lite"/>
    </source>
</evidence>
<evidence type="ECO:0008006" key="6">
    <source>
        <dbReference type="Google" id="ProtNLM"/>
    </source>
</evidence>
<gene>
    <name evidence="4" type="ORF">M430DRAFT_35778</name>
</gene>
<proteinExistence type="predicted"/>
<keyword evidence="5" id="KW-1185">Reference proteome</keyword>
<dbReference type="InParanoid" id="A0A2T3AY12"/>
<dbReference type="InterPro" id="IPR021773">
    <property type="entry name" value="TPC11"/>
</dbReference>
<dbReference type="OrthoDB" id="6278596at2759"/>
<dbReference type="STRING" id="857342.A0A2T3AY12"/>
<protein>
    <recommendedName>
        <fullName evidence="6">Trafficking protein particle complex subunit 11 domain-containing protein</fullName>
    </recommendedName>
</protein>
<evidence type="ECO:0000259" key="2">
    <source>
        <dbReference type="Pfam" id="PF07919"/>
    </source>
</evidence>
<feature type="domain" description="Trafficking protein particle complex subunit 11" evidence="3">
    <location>
        <begin position="340"/>
        <end position="610"/>
    </location>
</feature>